<accession>A0A7J5TX00</accession>
<reference evidence="5 6" key="1">
    <citation type="submission" date="2019-10" db="EMBL/GenBank/DDBJ databases">
        <title>Rudanella paleaurantiibacter sp. nov., isolated from sludge.</title>
        <authorList>
            <person name="Xu S.Q."/>
        </authorList>
    </citation>
    <scope>NUCLEOTIDE SEQUENCE [LARGE SCALE GENOMIC DNA]</scope>
    <source>
        <strain evidence="5 6">HX-22-17</strain>
    </source>
</reference>
<dbReference type="Proteomes" id="UP000488299">
    <property type="component" value="Unassembled WGS sequence"/>
</dbReference>
<protein>
    <submittedName>
        <fullName evidence="5">4'-phosphopantetheinyl transferase superfamily protein</fullName>
    </submittedName>
</protein>
<dbReference type="InterPro" id="IPR008278">
    <property type="entry name" value="4-PPantetheinyl_Trfase_dom"/>
</dbReference>
<comment type="similarity">
    <text evidence="1">Belongs to the P-Pant transferase superfamily. Gsp/Sfp/HetI/AcpT family.</text>
</comment>
<proteinExistence type="inferred from homology"/>
<feature type="domain" description="4'-phosphopantetheinyl transferase N-terminal" evidence="4">
    <location>
        <begin position="44"/>
        <end position="125"/>
    </location>
</feature>
<dbReference type="GO" id="GO:0019878">
    <property type="term" value="P:lysine biosynthetic process via aminoadipic acid"/>
    <property type="evidence" value="ECO:0007669"/>
    <property type="project" value="TreeGrafter"/>
</dbReference>
<dbReference type="InterPro" id="IPR055066">
    <property type="entry name" value="AASDHPPT_N"/>
</dbReference>
<dbReference type="Pfam" id="PF22624">
    <property type="entry name" value="AASDHPPT_N"/>
    <property type="match status" value="1"/>
</dbReference>
<comment type="caution">
    <text evidence="5">The sequence shown here is derived from an EMBL/GenBank/DDBJ whole genome shotgun (WGS) entry which is preliminary data.</text>
</comment>
<evidence type="ECO:0000313" key="6">
    <source>
        <dbReference type="Proteomes" id="UP000488299"/>
    </source>
</evidence>
<evidence type="ECO:0000259" key="4">
    <source>
        <dbReference type="Pfam" id="PF22624"/>
    </source>
</evidence>
<dbReference type="InterPro" id="IPR037143">
    <property type="entry name" value="4-PPantetheinyl_Trfase_dom_sf"/>
</dbReference>
<dbReference type="PANTHER" id="PTHR12215:SF10">
    <property type="entry name" value="L-AMINOADIPATE-SEMIALDEHYDE DEHYDROGENASE-PHOSPHOPANTETHEINYL TRANSFERASE"/>
    <property type="match status" value="1"/>
</dbReference>
<organism evidence="5 6">
    <name type="scientific">Rudanella paleaurantiibacter</name>
    <dbReference type="NCBI Taxonomy" id="2614655"/>
    <lineage>
        <taxon>Bacteria</taxon>
        <taxon>Pseudomonadati</taxon>
        <taxon>Bacteroidota</taxon>
        <taxon>Cytophagia</taxon>
        <taxon>Cytophagales</taxon>
        <taxon>Cytophagaceae</taxon>
        <taxon>Rudanella</taxon>
    </lineage>
</organism>
<dbReference type="GO" id="GO:0008897">
    <property type="term" value="F:holo-[acyl-carrier-protein] synthase activity"/>
    <property type="evidence" value="ECO:0007669"/>
    <property type="project" value="InterPro"/>
</dbReference>
<evidence type="ECO:0000259" key="3">
    <source>
        <dbReference type="Pfam" id="PF01648"/>
    </source>
</evidence>
<dbReference type="Pfam" id="PF01648">
    <property type="entry name" value="ACPS"/>
    <property type="match status" value="1"/>
</dbReference>
<feature type="domain" description="4'-phosphopantetheinyl transferase" evidence="3">
    <location>
        <begin position="129"/>
        <end position="229"/>
    </location>
</feature>
<dbReference type="SUPFAM" id="SSF56214">
    <property type="entry name" value="4'-phosphopantetheinyl transferase"/>
    <property type="match status" value="2"/>
</dbReference>
<keyword evidence="2 5" id="KW-0808">Transferase</keyword>
<dbReference type="RefSeq" id="WP_152125269.1">
    <property type="nucleotide sequence ID" value="NZ_WELI01000006.1"/>
</dbReference>
<sequence>MQTALVTCHSSVSALWQPGQPLAPAPDTVSVFRMPLPTEAATVALWATLLQPAERERADRFRFTADQHRFVVGRGLFRLLAGVFSGQNPAEIRIDTGTTGKPFLPDHPQLHLNISHSGTWIVLAAGRVPVGVDIEFMRADVDVSDLFSSILSPAEQRALVQSPDAQTLFYQFWTRKEALMKATGQGMNDHLMAIPAQEGTHRTDAGLLGADGHWRVYPFSVDQGYPAALALPDGPQTVCFYEIDPACFSRWCPAHPDES</sequence>
<dbReference type="EMBL" id="WELI01000006">
    <property type="protein sequence ID" value="KAB7729165.1"/>
    <property type="molecule type" value="Genomic_DNA"/>
</dbReference>
<keyword evidence="6" id="KW-1185">Reference proteome</keyword>
<evidence type="ECO:0000313" key="5">
    <source>
        <dbReference type="EMBL" id="KAB7729165.1"/>
    </source>
</evidence>
<gene>
    <name evidence="5" type="ORF">F5984_16095</name>
</gene>
<dbReference type="PANTHER" id="PTHR12215">
    <property type="entry name" value="PHOSPHOPANTETHEINE TRANSFERASE"/>
    <property type="match status" value="1"/>
</dbReference>
<evidence type="ECO:0000256" key="2">
    <source>
        <dbReference type="ARBA" id="ARBA00022679"/>
    </source>
</evidence>
<name>A0A7J5TX00_9BACT</name>
<dbReference type="AlphaFoldDB" id="A0A7J5TX00"/>
<dbReference type="Gene3D" id="3.90.470.20">
    <property type="entry name" value="4'-phosphopantetheinyl transferase domain"/>
    <property type="match status" value="2"/>
</dbReference>
<dbReference type="GO" id="GO:0000287">
    <property type="term" value="F:magnesium ion binding"/>
    <property type="evidence" value="ECO:0007669"/>
    <property type="project" value="InterPro"/>
</dbReference>
<evidence type="ECO:0000256" key="1">
    <source>
        <dbReference type="ARBA" id="ARBA00010990"/>
    </source>
</evidence>
<dbReference type="GO" id="GO:0005829">
    <property type="term" value="C:cytosol"/>
    <property type="evidence" value="ECO:0007669"/>
    <property type="project" value="TreeGrafter"/>
</dbReference>
<dbReference type="InterPro" id="IPR050559">
    <property type="entry name" value="P-Pant_transferase_sf"/>
</dbReference>